<evidence type="ECO:0000256" key="10">
    <source>
        <dbReference type="SAM" id="MobiDB-lite"/>
    </source>
</evidence>
<sequence>METPKYFHGGYYRNTHHSTHPEILRHDSSSSKLAGGCGGDHFVIDDLLDFSNAEVEGGGNTFGDNSTDSNSVVTAVDSCNSSFCGTYDTNNHSNDNHLRNFPEHPQFSNDLCVPYDELVELEWLSNIGEETFSTEDLQKLQLISGMQARTNSESETRGDYQAENNRNNPTFRPEMQVPGKARSKRNRAVPSNWSSRLLVLSPTTSSSESDINMSNSSGKSTPKSSSKKKDVISSSASNYHEDRHQQLTHQHHQNMMAANNSDGRKCLHCQTDKTPQWRTGPMGPKTLCNACGVRYKSGRLVPEYRPAASPTFVLTQHSNSHRKVLELRRQKEMQRSVHPHHHHHHHHHHQNQYLHPSNNMYHDDSSCDDYLIHHHVGPDYRQLI</sequence>
<dbReference type="GO" id="GO:0045893">
    <property type="term" value="P:positive regulation of DNA-templated transcription"/>
    <property type="evidence" value="ECO:0007669"/>
    <property type="project" value="InterPro"/>
</dbReference>
<evidence type="ECO:0000256" key="8">
    <source>
        <dbReference type="PIRNR" id="PIRNR016992"/>
    </source>
</evidence>
<evidence type="ECO:0000256" key="9">
    <source>
        <dbReference type="PROSITE-ProRule" id="PRU00094"/>
    </source>
</evidence>
<comment type="similarity">
    <text evidence="2 8">Belongs to the type IV zinc-finger family. Class A subfamily.</text>
</comment>
<dbReference type="InterPro" id="IPR013088">
    <property type="entry name" value="Znf_NHR/GATA"/>
</dbReference>
<dbReference type="EMBL" id="JAJJMA010080273">
    <property type="protein sequence ID" value="MCL7028505.1"/>
    <property type="molecule type" value="Genomic_DNA"/>
</dbReference>
<evidence type="ECO:0000256" key="1">
    <source>
        <dbReference type="ARBA" id="ARBA00004123"/>
    </source>
</evidence>
<keyword evidence="5" id="KW-0862">Zinc</keyword>
<evidence type="ECO:0000256" key="2">
    <source>
        <dbReference type="ARBA" id="ARBA00005694"/>
    </source>
</evidence>
<dbReference type="SUPFAM" id="SSF57716">
    <property type="entry name" value="Glucocorticoid receptor-like (DNA-binding domain)"/>
    <property type="match status" value="1"/>
</dbReference>
<evidence type="ECO:0000256" key="4">
    <source>
        <dbReference type="ARBA" id="ARBA00022771"/>
    </source>
</evidence>
<gene>
    <name evidence="12" type="ORF">MKW94_016438</name>
</gene>
<feature type="compositionally biased region" description="Low complexity" evidence="10">
    <location>
        <begin position="205"/>
        <end position="224"/>
    </location>
</feature>
<accession>A0AA41UZC2</accession>
<dbReference type="CDD" id="cd00202">
    <property type="entry name" value="ZnF_GATA"/>
    <property type="match status" value="1"/>
</dbReference>
<dbReference type="PIRSF" id="PIRSF016992">
    <property type="entry name" value="TF_GATA_plant"/>
    <property type="match status" value="1"/>
</dbReference>
<keyword evidence="4 9" id="KW-0863">Zinc-finger</keyword>
<feature type="compositionally biased region" description="Basic residues" evidence="10">
    <location>
        <begin position="337"/>
        <end position="350"/>
    </location>
</feature>
<keyword evidence="7 8" id="KW-0539">Nucleus</keyword>
<dbReference type="InterPro" id="IPR000679">
    <property type="entry name" value="Znf_GATA"/>
</dbReference>
<evidence type="ECO:0000313" key="12">
    <source>
        <dbReference type="EMBL" id="MCL7028505.1"/>
    </source>
</evidence>
<evidence type="ECO:0000256" key="3">
    <source>
        <dbReference type="ARBA" id="ARBA00022723"/>
    </source>
</evidence>
<feature type="domain" description="GATA-type" evidence="11">
    <location>
        <begin position="260"/>
        <end position="296"/>
    </location>
</feature>
<evidence type="ECO:0000256" key="5">
    <source>
        <dbReference type="ARBA" id="ARBA00022833"/>
    </source>
</evidence>
<comment type="subcellular location">
    <subcellularLocation>
        <location evidence="1 8">Nucleus</location>
    </subcellularLocation>
</comment>
<evidence type="ECO:0000259" key="11">
    <source>
        <dbReference type="PROSITE" id="PS50114"/>
    </source>
</evidence>
<keyword evidence="8" id="KW-0805">Transcription regulation</keyword>
<dbReference type="AlphaFoldDB" id="A0AA41UZC2"/>
<keyword evidence="13" id="KW-1185">Reference proteome</keyword>
<keyword evidence="8" id="KW-0804">Transcription</keyword>
<dbReference type="Pfam" id="PF00320">
    <property type="entry name" value="GATA"/>
    <property type="match status" value="1"/>
</dbReference>
<dbReference type="InterPro" id="IPR051140">
    <property type="entry name" value="GATA_TF"/>
</dbReference>
<keyword evidence="3" id="KW-0479">Metal-binding</keyword>
<dbReference type="PANTHER" id="PTHR45658">
    <property type="entry name" value="GATA TRANSCRIPTION FACTOR"/>
    <property type="match status" value="1"/>
</dbReference>
<dbReference type="GO" id="GO:0005634">
    <property type="term" value="C:nucleus"/>
    <property type="evidence" value="ECO:0007669"/>
    <property type="project" value="UniProtKB-SubCell"/>
</dbReference>
<dbReference type="InterPro" id="IPR016679">
    <property type="entry name" value="TF_GATA_pln"/>
</dbReference>
<dbReference type="Gene3D" id="3.30.50.10">
    <property type="entry name" value="Erythroid Transcription Factor GATA-1, subunit A"/>
    <property type="match status" value="1"/>
</dbReference>
<organism evidence="12 13">
    <name type="scientific">Papaver nudicaule</name>
    <name type="common">Iceland poppy</name>
    <dbReference type="NCBI Taxonomy" id="74823"/>
    <lineage>
        <taxon>Eukaryota</taxon>
        <taxon>Viridiplantae</taxon>
        <taxon>Streptophyta</taxon>
        <taxon>Embryophyta</taxon>
        <taxon>Tracheophyta</taxon>
        <taxon>Spermatophyta</taxon>
        <taxon>Magnoliopsida</taxon>
        <taxon>Ranunculales</taxon>
        <taxon>Papaveraceae</taxon>
        <taxon>Papaveroideae</taxon>
        <taxon>Papaver</taxon>
    </lineage>
</organism>
<evidence type="ECO:0000256" key="7">
    <source>
        <dbReference type="ARBA" id="ARBA00023242"/>
    </source>
</evidence>
<protein>
    <recommendedName>
        <fullName evidence="8">GATA transcription factor</fullName>
    </recommendedName>
</protein>
<feature type="region of interest" description="Disordered" evidence="10">
    <location>
        <begin position="148"/>
        <end position="252"/>
    </location>
</feature>
<feature type="region of interest" description="Disordered" evidence="10">
    <location>
        <begin position="331"/>
        <end position="353"/>
    </location>
</feature>
<dbReference type="GO" id="GO:0008270">
    <property type="term" value="F:zinc ion binding"/>
    <property type="evidence" value="ECO:0007669"/>
    <property type="project" value="UniProtKB-KW"/>
</dbReference>
<keyword evidence="8" id="KW-0238">DNA-binding</keyword>
<dbReference type="PROSITE" id="PS50114">
    <property type="entry name" value="GATA_ZN_FINGER_2"/>
    <property type="match status" value="1"/>
</dbReference>
<dbReference type="PANTHER" id="PTHR45658:SF18">
    <property type="entry name" value="PROTEIN GAT2"/>
    <property type="match status" value="1"/>
</dbReference>
<evidence type="ECO:0000313" key="13">
    <source>
        <dbReference type="Proteomes" id="UP001177140"/>
    </source>
</evidence>
<reference evidence="12" key="1">
    <citation type="submission" date="2022-03" db="EMBL/GenBank/DDBJ databases">
        <title>A functionally conserved STORR gene fusion in Papaver species that diverged 16.8 million years ago.</title>
        <authorList>
            <person name="Catania T."/>
        </authorList>
    </citation>
    <scope>NUCLEOTIDE SEQUENCE</scope>
    <source>
        <strain evidence="12">S-191538</strain>
    </source>
</reference>
<proteinExistence type="inferred from homology"/>
<keyword evidence="6 8" id="KW-0010">Activator</keyword>
<dbReference type="GO" id="GO:0030154">
    <property type="term" value="P:cell differentiation"/>
    <property type="evidence" value="ECO:0007669"/>
    <property type="project" value="TreeGrafter"/>
</dbReference>
<dbReference type="GO" id="GO:0043565">
    <property type="term" value="F:sequence-specific DNA binding"/>
    <property type="evidence" value="ECO:0007669"/>
    <property type="project" value="InterPro"/>
</dbReference>
<dbReference type="Proteomes" id="UP001177140">
    <property type="component" value="Unassembled WGS sequence"/>
</dbReference>
<comment type="caution">
    <text evidence="12">The sequence shown here is derived from an EMBL/GenBank/DDBJ whole genome shotgun (WGS) entry which is preliminary data.</text>
</comment>
<dbReference type="SMART" id="SM00401">
    <property type="entry name" value="ZnF_GATA"/>
    <property type="match status" value="1"/>
</dbReference>
<dbReference type="PROSITE" id="PS00344">
    <property type="entry name" value="GATA_ZN_FINGER_1"/>
    <property type="match status" value="1"/>
</dbReference>
<comment type="function">
    <text evidence="8">Transcriptional activator that specifically binds 5'-GATA-3' or 5'-GAT-3' motifs within gene promoters.</text>
</comment>
<name>A0AA41UZC2_PAPNU</name>
<dbReference type="FunFam" id="3.30.50.10:FF:000018">
    <property type="entry name" value="GATA transcription factor"/>
    <property type="match status" value="1"/>
</dbReference>
<evidence type="ECO:0000256" key="6">
    <source>
        <dbReference type="ARBA" id="ARBA00023159"/>
    </source>
</evidence>